<dbReference type="GO" id="GO:0005886">
    <property type="term" value="C:plasma membrane"/>
    <property type="evidence" value="ECO:0007669"/>
    <property type="project" value="TreeGrafter"/>
</dbReference>
<evidence type="ECO:0000313" key="11">
    <source>
        <dbReference type="Proteomes" id="UP000502706"/>
    </source>
</evidence>
<feature type="region of interest" description="Disordered" evidence="8">
    <location>
        <begin position="280"/>
        <end position="304"/>
    </location>
</feature>
<dbReference type="Pfam" id="PF00230">
    <property type="entry name" value="MIP"/>
    <property type="match status" value="1"/>
</dbReference>
<evidence type="ECO:0000256" key="7">
    <source>
        <dbReference type="RuleBase" id="RU000477"/>
    </source>
</evidence>
<dbReference type="GO" id="GO:0015254">
    <property type="term" value="F:glycerol channel activity"/>
    <property type="evidence" value="ECO:0007669"/>
    <property type="project" value="TreeGrafter"/>
</dbReference>
<protein>
    <submittedName>
        <fullName evidence="10">Aquaporin family protein</fullName>
    </submittedName>
</protein>
<feature type="transmembrane region" description="Helical" evidence="9">
    <location>
        <begin position="88"/>
        <end position="110"/>
    </location>
</feature>
<dbReference type="InterPro" id="IPR000425">
    <property type="entry name" value="MIP"/>
</dbReference>
<dbReference type="InterPro" id="IPR050363">
    <property type="entry name" value="MIP/Aquaporin"/>
</dbReference>
<sequence>MEVALWKRALAEFIGLFLFASIGLMVVATGITTGAATLFGLFDLSITFGLAIMVIIMVVGAVSGAHINPAITIALAVYRKFPWREVPVYIAAQIAGGVVGATVLYGLYSGPITAFERANNIVRGEPGSEITAMIFACFAPNPAIAGALEWPPGTVTTTGAFLAEAFATMVLALVVFAVVDERNSFAPSLPVFSLILGLVVAFIVAVEAPLTMAGINPARDLGPRIAITFLGWNGVSFTGPGAIWWVWTLGPISGAIVGGAVWQFLLGSFLTPRPEDALAAGTQAEELGSPTPGGAPTSAGASRD</sequence>
<dbReference type="PANTHER" id="PTHR43829">
    <property type="entry name" value="AQUAPORIN OR AQUAGLYCEROPORIN RELATED"/>
    <property type="match status" value="1"/>
</dbReference>
<dbReference type="RefSeq" id="WP_166397710.1">
    <property type="nucleotide sequence ID" value="NZ_CP045121.1"/>
</dbReference>
<dbReference type="GO" id="GO:0015250">
    <property type="term" value="F:water channel activity"/>
    <property type="evidence" value="ECO:0007669"/>
    <property type="project" value="TreeGrafter"/>
</dbReference>
<dbReference type="KEGG" id="rmar:GBA65_17575"/>
<dbReference type="EMBL" id="CP045121">
    <property type="protein sequence ID" value="QIN80035.1"/>
    <property type="molecule type" value="Genomic_DNA"/>
</dbReference>
<dbReference type="PROSITE" id="PS00221">
    <property type="entry name" value="MIP"/>
    <property type="match status" value="1"/>
</dbReference>
<comment type="subcellular location">
    <subcellularLocation>
        <location evidence="1">Membrane</location>
        <topology evidence="1">Multi-pass membrane protein</topology>
    </subcellularLocation>
</comment>
<feature type="transmembrane region" description="Helical" evidence="9">
    <location>
        <begin position="12"/>
        <end position="42"/>
    </location>
</feature>
<evidence type="ECO:0000256" key="5">
    <source>
        <dbReference type="ARBA" id="ARBA00022989"/>
    </source>
</evidence>
<proteinExistence type="inferred from homology"/>
<dbReference type="InterPro" id="IPR022357">
    <property type="entry name" value="MIP_CS"/>
</dbReference>
<evidence type="ECO:0000256" key="6">
    <source>
        <dbReference type="ARBA" id="ARBA00023136"/>
    </source>
</evidence>
<comment type="similarity">
    <text evidence="2 7">Belongs to the MIP/aquaporin (TC 1.A.8) family.</text>
</comment>
<dbReference type="AlphaFoldDB" id="A0A6G8Q0R3"/>
<keyword evidence="4 7" id="KW-0812">Transmembrane</keyword>
<evidence type="ECO:0000256" key="9">
    <source>
        <dbReference type="SAM" id="Phobius"/>
    </source>
</evidence>
<evidence type="ECO:0000313" key="10">
    <source>
        <dbReference type="EMBL" id="QIN80035.1"/>
    </source>
</evidence>
<dbReference type="Proteomes" id="UP000502706">
    <property type="component" value="Chromosome"/>
</dbReference>
<name>A0A6G8Q0R3_9ACTN</name>
<evidence type="ECO:0000256" key="1">
    <source>
        <dbReference type="ARBA" id="ARBA00004141"/>
    </source>
</evidence>
<dbReference type="PANTHER" id="PTHR43829:SF9">
    <property type="entry name" value="AQUAPORIN-9"/>
    <property type="match status" value="1"/>
</dbReference>
<dbReference type="InterPro" id="IPR023271">
    <property type="entry name" value="Aquaporin-like"/>
</dbReference>
<keyword evidence="5 9" id="KW-1133">Transmembrane helix</keyword>
<organism evidence="10 11">
    <name type="scientific">Rubrobacter marinus</name>
    <dbReference type="NCBI Taxonomy" id="2653852"/>
    <lineage>
        <taxon>Bacteria</taxon>
        <taxon>Bacillati</taxon>
        <taxon>Actinomycetota</taxon>
        <taxon>Rubrobacteria</taxon>
        <taxon>Rubrobacterales</taxon>
        <taxon>Rubrobacteraceae</taxon>
        <taxon>Rubrobacter</taxon>
    </lineage>
</organism>
<accession>A0A6G8Q0R3</accession>
<feature type="transmembrane region" description="Helical" evidence="9">
    <location>
        <begin position="48"/>
        <end position="76"/>
    </location>
</feature>
<dbReference type="SUPFAM" id="SSF81338">
    <property type="entry name" value="Aquaporin-like"/>
    <property type="match status" value="1"/>
</dbReference>
<keyword evidence="3 7" id="KW-0813">Transport</keyword>
<feature type="transmembrane region" description="Helical" evidence="9">
    <location>
        <begin position="252"/>
        <end position="270"/>
    </location>
</feature>
<reference evidence="10 11" key="1">
    <citation type="submission" date="2019-10" db="EMBL/GenBank/DDBJ databases">
        <title>Rubrobacter sp nov SCSIO 52915 isolated from a deep-sea sediment in the South China Sea.</title>
        <authorList>
            <person name="Chen R.W."/>
        </authorList>
    </citation>
    <scope>NUCLEOTIDE SEQUENCE [LARGE SCALE GENOMIC DNA]</scope>
    <source>
        <strain evidence="10 11">SCSIO 52915</strain>
    </source>
</reference>
<evidence type="ECO:0000256" key="3">
    <source>
        <dbReference type="ARBA" id="ARBA00022448"/>
    </source>
</evidence>
<keyword evidence="6 9" id="KW-0472">Membrane</keyword>
<gene>
    <name evidence="10" type="ORF">GBA65_17575</name>
</gene>
<feature type="transmembrane region" description="Helical" evidence="9">
    <location>
        <begin position="191"/>
        <end position="213"/>
    </location>
</feature>
<keyword evidence="11" id="KW-1185">Reference proteome</keyword>
<dbReference type="PRINTS" id="PR00783">
    <property type="entry name" value="MINTRINSICP"/>
</dbReference>
<evidence type="ECO:0000256" key="2">
    <source>
        <dbReference type="ARBA" id="ARBA00006175"/>
    </source>
</evidence>
<feature type="transmembrane region" description="Helical" evidence="9">
    <location>
        <begin position="160"/>
        <end position="179"/>
    </location>
</feature>
<dbReference type="Gene3D" id="1.20.1080.10">
    <property type="entry name" value="Glycerol uptake facilitator protein"/>
    <property type="match status" value="1"/>
</dbReference>
<evidence type="ECO:0000256" key="8">
    <source>
        <dbReference type="SAM" id="MobiDB-lite"/>
    </source>
</evidence>
<evidence type="ECO:0000256" key="4">
    <source>
        <dbReference type="ARBA" id="ARBA00022692"/>
    </source>
</evidence>